<dbReference type="RefSeq" id="WP_205104225.1">
    <property type="nucleotide sequence ID" value="NZ_JACJJC010000022.1"/>
</dbReference>
<name>A0ABS2DU68_9BURK</name>
<keyword evidence="2" id="KW-1185">Reference proteome</keyword>
<evidence type="ECO:0000313" key="1">
    <source>
        <dbReference type="EMBL" id="MBM6704844.1"/>
    </source>
</evidence>
<evidence type="ECO:0000313" key="2">
    <source>
        <dbReference type="Proteomes" id="UP000715095"/>
    </source>
</evidence>
<gene>
    <name evidence="1" type="ORF">H6A60_10170</name>
</gene>
<reference evidence="1 2" key="1">
    <citation type="journal article" date="2021" name="Sci. Rep.">
        <title>The distribution of antibiotic resistance genes in chicken gut microbiota commensals.</title>
        <authorList>
            <person name="Juricova H."/>
            <person name="Matiasovicova J."/>
            <person name="Kubasova T."/>
            <person name="Cejkova D."/>
            <person name="Rychlik I."/>
        </authorList>
    </citation>
    <scope>NUCLEOTIDE SEQUENCE [LARGE SCALE GENOMIC DNA]</scope>
    <source>
        <strain evidence="1 2">An829</strain>
    </source>
</reference>
<organism evidence="1 2">
    <name type="scientific">Sutterella massiliensis</name>
    <dbReference type="NCBI Taxonomy" id="1816689"/>
    <lineage>
        <taxon>Bacteria</taxon>
        <taxon>Pseudomonadati</taxon>
        <taxon>Pseudomonadota</taxon>
        <taxon>Betaproteobacteria</taxon>
        <taxon>Burkholderiales</taxon>
        <taxon>Sutterellaceae</taxon>
        <taxon>Sutterella</taxon>
    </lineage>
</organism>
<protein>
    <submittedName>
        <fullName evidence="1">Uncharacterized protein</fullName>
    </submittedName>
</protein>
<comment type="caution">
    <text evidence="1">The sequence shown here is derived from an EMBL/GenBank/DDBJ whole genome shotgun (WGS) entry which is preliminary data.</text>
</comment>
<dbReference type="EMBL" id="JACJJC010000022">
    <property type="protein sequence ID" value="MBM6704844.1"/>
    <property type="molecule type" value="Genomic_DNA"/>
</dbReference>
<proteinExistence type="predicted"/>
<sequence length="76" mass="8205">MSALSIPESERAVMRRRLDGAGGCLLEPGWDSGKSPHYAFDCNKRFAASNAPSANLKRSNACAFAFSLYSLGAFPY</sequence>
<accession>A0ABS2DU68</accession>
<dbReference type="Proteomes" id="UP000715095">
    <property type="component" value="Unassembled WGS sequence"/>
</dbReference>